<dbReference type="PIRSF" id="PIRSF002599">
    <property type="entry name" value="Cold_shock_A"/>
    <property type="match status" value="1"/>
</dbReference>
<dbReference type="Gene3D" id="2.40.50.140">
    <property type="entry name" value="Nucleic acid-binding proteins"/>
    <property type="match status" value="1"/>
</dbReference>
<proteinExistence type="predicted"/>
<dbReference type="InterPro" id="IPR002059">
    <property type="entry name" value="CSP_DNA-bd"/>
</dbReference>
<evidence type="ECO:0000313" key="5">
    <source>
        <dbReference type="Proteomes" id="UP000230179"/>
    </source>
</evidence>
<keyword evidence="2" id="KW-0963">Cytoplasm</keyword>
<evidence type="ECO:0000259" key="3">
    <source>
        <dbReference type="PROSITE" id="PS51857"/>
    </source>
</evidence>
<dbReference type="CDD" id="cd04458">
    <property type="entry name" value="CSP_CDS"/>
    <property type="match status" value="1"/>
</dbReference>
<sequence length="68" mass="7421">MQEGTIARLIADKYFGFIKVDGQEKDLFFHANELVGCDFASLREGDKVTFEVADSPKGPNAVKVSKAA</sequence>
<dbReference type="GO" id="GO:0005737">
    <property type="term" value="C:cytoplasm"/>
    <property type="evidence" value="ECO:0007669"/>
    <property type="project" value="UniProtKB-SubCell"/>
</dbReference>
<feature type="domain" description="CSD" evidence="3">
    <location>
        <begin position="1"/>
        <end position="66"/>
    </location>
</feature>
<dbReference type="SUPFAM" id="SSF50249">
    <property type="entry name" value="Nucleic acid-binding proteins"/>
    <property type="match status" value="1"/>
</dbReference>
<dbReference type="PROSITE" id="PS51857">
    <property type="entry name" value="CSD_2"/>
    <property type="match status" value="1"/>
</dbReference>
<reference evidence="5" key="1">
    <citation type="submission" date="2017-09" db="EMBL/GenBank/DDBJ databases">
        <title>Depth-based differentiation of microbial function through sediment-hosted aquifers and enrichment of novel symbionts in the deep terrestrial subsurface.</title>
        <authorList>
            <person name="Probst A.J."/>
            <person name="Ladd B."/>
            <person name="Jarett J.K."/>
            <person name="Geller-Mcgrath D.E."/>
            <person name="Sieber C.M.K."/>
            <person name="Emerson J.B."/>
            <person name="Anantharaman K."/>
            <person name="Thomas B.C."/>
            <person name="Malmstrom R."/>
            <person name="Stieglmeier M."/>
            <person name="Klingl A."/>
            <person name="Woyke T."/>
            <person name="Ryan C.M."/>
            <person name="Banfield J.F."/>
        </authorList>
    </citation>
    <scope>NUCLEOTIDE SEQUENCE [LARGE SCALE GENOMIC DNA]</scope>
</reference>
<evidence type="ECO:0000313" key="4">
    <source>
        <dbReference type="EMBL" id="PIR83318.1"/>
    </source>
</evidence>
<dbReference type="GO" id="GO:0003676">
    <property type="term" value="F:nucleic acid binding"/>
    <property type="evidence" value="ECO:0007669"/>
    <property type="project" value="InterPro"/>
</dbReference>
<dbReference type="PRINTS" id="PR00050">
    <property type="entry name" value="COLDSHOCK"/>
</dbReference>
<dbReference type="AlphaFoldDB" id="A0A2H0UA81"/>
<dbReference type="Pfam" id="PF00313">
    <property type="entry name" value="CSD"/>
    <property type="match status" value="1"/>
</dbReference>
<dbReference type="InterPro" id="IPR011129">
    <property type="entry name" value="CSD"/>
</dbReference>
<comment type="caution">
    <text evidence="4">The sequence shown here is derived from an EMBL/GenBank/DDBJ whole genome shotgun (WGS) entry which is preliminary data.</text>
</comment>
<dbReference type="Proteomes" id="UP000230179">
    <property type="component" value="Unassembled WGS sequence"/>
</dbReference>
<gene>
    <name evidence="4" type="ORF">COU19_01115</name>
</gene>
<organism evidence="4 5">
    <name type="scientific">Candidatus Kaiserbacteria bacterium CG10_big_fil_rev_8_21_14_0_10_56_12</name>
    <dbReference type="NCBI Taxonomy" id="1974611"/>
    <lineage>
        <taxon>Bacteria</taxon>
        <taxon>Candidatus Kaiseribacteriota</taxon>
    </lineage>
</organism>
<dbReference type="InterPro" id="IPR012340">
    <property type="entry name" value="NA-bd_OB-fold"/>
</dbReference>
<comment type="subcellular location">
    <subcellularLocation>
        <location evidence="1">Cytoplasm</location>
    </subcellularLocation>
</comment>
<protein>
    <submittedName>
        <fullName evidence="4">Cold-shock protein</fullName>
    </submittedName>
</protein>
<evidence type="ECO:0000256" key="1">
    <source>
        <dbReference type="ARBA" id="ARBA00004496"/>
    </source>
</evidence>
<name>A0A2H0UA81_9BACT</name>
<dbReference type="SMART" id="SM00357">
    <property type="entry name" value="CSP"/>
    <property type="match status" value="1"/>
</dbReference>
<dbReference type="InterPro" id="IPR012156">
    <property type="entry name" value="Cold_shock_CspA"/>
</dbReference>
<evidence type="ECO:0000256" key="2">
    <source>
        <dbReference type="ARBA" id="ARBA00022490"/>
    </source>
</evidence>
<dbReference type="EMBL" id="PFBL01000008">
    <property type="protein sequence ID" value="PIR83318.1"/>
    <property type="molecule type" value="Genomic_DNA"/>
</dbReference>
<accession>A0A2H0UA81</accession>